<reference evidence="2" key="1">
    <citation type="submission" date="2014-06" db="EMBL/GenBank/DDBJ databases">
        <title>Novel dehydrins in pinaceae lacking K-segments. The exception rather than the rule.</title>
        <authorList>
            <person name="Perdiguero P."/>
            <person name="Soto A."/>
            <person name="Collada C."/>
        </authorList>
    </citation>
    <scope>NUCLEOTIDE SEQUENCE</scope>
</reference>
<sequence length="125" mass="13747">MAGKAPENKDSVLFDLFGKNKDGNKGKRHDDQMMQVPVLHTHYEAHTAPYYLAVAAPHGAATHNRAQFAPYYPTQPLRGQHVTAGETEKQQQTGVQGKFHSTDSCDPSSSSEEEEDVHRKTGGSK</sequence>
<dbReference type="AlphaFoldDB" id="A0A088MUT8"/>
<organism evidence="2">
    <name type="scientific">Pinus pinaster</name>
    <name type="common">Maritime pine</name>
    <dbReference type="NCBI Taxonomy" id="71647"/>
    <lineage>
        <taxon>Eukaryota</taxon>
        <taxon>Viridiplantae</taxon>
        <taxon>Streptophyta</taxon>
        <taxon>Embryophyta</taxon>
        <taxon>Tracheophyta</taxon>
        <taxon>Spermatophyta</taxon>
        <taxon>Pinopsida</taxon>
        <taxon>Pinidae</taxon>
        <taxon>Conifers I</taxon>
        <taxon>Pinales</taxon>
        <taxon>Pinaceae</taxon>
        <taxon>Pinus</taxon>
        <taxon>Pinus subgen. Pinus</taxon>
    </lineage>
</organism>
<name>A0A088MUT8_PINPS</name>
<gene>
    <name evidence="2" type="primary">dhn_S</name>
</gene>
<evidence type="ECO:0000313" key="2">
    <source>
        <dbReference type="EMBL" id="AIN43970.1"/>
    </source>
</evidence>
<evidence type="ECO:0000256" key="1">
    <source>
        <dbReference type="SAM" id="MobiDB-lite"/>
    </source>
</evidence>
<protein>
    <submittedName>
        <fullName evidence="2">Dehydrin</fullName>
    </submittedName>
</protein>
<feature type="region of interest" description="Disordered" evidence="1">
    <location>
        <begin position="1"/>
        <end position="30"/>
    </location>
</feature>
<dbReference type="EMBL" id="KM033843">
    <property type="protein sequence ID" value="AIN43970.1"/>
    <property type="molecule type" value="mRNA"/>
</dbReference>
<proteinExistence type="evidence at transcript level"/>
<feature type="region of interest" description="Disordered" evidence="1">
    <location>
        <begin position="66"/>
        <end position="125"/>
    </location>
</feature>
<accession>A0A088MUT8</accession>